<dbReference type="Proteomes" id="UP000235162">
    <property type="component" value="Unassembled WGS sequence"/>
</dbReference>
<dbReference type="InterPro" id="IPR018642">
    <property type="entry name" value="DUF2066"/>
</dbReference>
<keyword evidence="1" id="KW-0732">Signal</keyword>
<gene>
    <name evidence="2" type="ORF">C0029_00115</name>
</gene>
<name>A0AAP8SNW0_9GAMM</name>
<protein>
    <submittedName>
        <fullName evidence="2">DUF2066 domain-containing protein</fullName>
    </submittedName>
</protein>
<accession>A0AAP8SNW0</accession>
<dbReference type="EMBL" id="PKUR01000001">
    <property type="protein sequence ID" value="PLW87047.1"/>
    <property type="molecule type" value="Genomic_DNA"/>
</dbReference>
<dbReference type="Pfam" id="PF09839">
    <property type="entry name" value="DUF2066"/>
    <property type="match status" value="1"/>
</dbReference>
<evidence type="ECO:0000256" key="1">
    <source>
        <dbReference type="SAM" id="SignalP"/>
    </source>
</evidence>
<organism evidence="2 3">
    <name type="scientific">Halioglobus japonicus</name>
    <dbReference type="NCBI Taxonomy" id="930805"/>
    <lineage>
        <taxon>Bacteria</taxon>
        <taxon>Pseudomonadati</taxon>
        <taxon>Pseudomonadota</taxon>
        <taxon>Gammaproteobacteria</taxon>
        <taxon>Cellvibrionales</taxon>
        <taxon>Halieaceae</taxon>
        <taxon>Halioglobus</taxon>
    </lineage>
</organism>
<feature type="chain" id="PRO_5042877706" evidence="1">
    <location>
        <begin position="25"/>
        <end position="345"/>
    </location>
</feature>
<evidence type="ECO:0000313" key="3">
    <source>
        <dbReference type="Proteomes" id="UP000235162"/>
    </source>
</evidence>
<evidence type="ECO:0000313" key="2">
    <source>
        <dbReference type="EMBL" id="PLW87047.1"/>
    </source>
</evidence>
<keyword evidence="3" id="KW-1185">Reference proteome</keyword>
<reference evidence="2 3" key="1">
    <citation type="submission" date="2018-01" db="EMBL/GenBank/DDBJ databases">
        <title>The draft genome sequence of Halioglobus japonicus S1-36.</title>
        <authorList>
            <person name="Du Z.-J."/>
            <person name="Shi M.-J."/>
        </authorList>
    </citation>
    <scope>NUCLEOTIDE SEQUENCE [LARGE SCALE GENOMIC DNA]</scope>
    <source>
        <strain evidence="2 3">S1-36</strain>
    </source>
</reference>
<proteinExistence type="predicted"/>
<dbReference type="AlphaFoldDB" id="A0AAP8SNW0"/>
<feature type="signal peptide" evidence="1">
    <location>
        <begin position="1"/>
        <end position="24"/>
    </location>
</feature>
<sequence>MPVLGIIARLLGASLMLLAVAASADVVRNLYSASVPVTDQSSQALAAASRDALGQVVIKVSGSEGALNDPSVQKAMAGARDHVQQYAFAEGEGGLVARFQFESGYVQRLVKQAGLPLWTANRPRVIAWLVAEQNGDRQFVSMDTTPDLARQLMAEFDQRGIPAQLPLYDLTDATAVSVDDVWNLDGGALQAASQRYGAEDVLFGRVVAMSTGEWLGDWSYLDGRNRLDRHASAPESASFSRQGVGLAAESMARRYAVVTSAGDDALVMLNVSGINEFSAYAELVAWLENLELVDHANVRRIAGDRVELALVSLAEADDLAKLIELNEHLVAQGGSVGALEYLWQN</sequence>
<comment type="caution">
    <text evidence="2">The sequence shown here is derived from an EMBL/GenBank/DDBJ whole genome shotgun (WGS) entry which is preliminary data.</text>
</comment>